<dbReference type="KEGG" id="tps:THAPSDRAFT_22508"/>
<name>B8C0S2_THAPS</name>
<accession>B8C0S2</accession>
<dbReference type="HOGENOM" id="CLU_084079_0_0_1"/>
<dbReference type="GeneID" id="7446711"/>
<reference evidence="3 4" key="1">
    <citation type="journal article" date="2004" name="Science">
        <title>The genome of the diatom Thalassiosira pseudonana: ecology, evolution, and metabolism.</title>
        <authorList>
            <person name="Armbrust E.V."/>
            <person name="Berges J.A."/>
            <person name="Bowler C."/>
            <person name="Green B.R."/>
            <person name="Martinez D."/>
            <person name="Putnam N.H."/>
            <person name="Zhou S."/>
            <person name="Allen A.E."/>
            <person name="Apt K.E."/>
            <person name="Bechner M."/>
            <person name="Brzezinski M.A."/>
            <person name="Chaal B.K."/>
            <person name="Chiovitti A."/>
            <person name="Davis A.K."/>
            <person name="Demarest M.S."/>
            <person name="Detter J.C."/>
            <person name="Glavina T."/>
            <person name="Goodstein D."/>
            <person name="Hadi M.Z."/>
            <person name="Hellsten U."/>
            <person name="Hildebrand M."/>
            <person name="Jenkins B.D."/>
            <person name="Jurka J."/>
            <person name="Kapitonov V.V."/>
            <person name="Kroger N."/>
            <person name="Lau W.W."/>
            <person name="Lane T.W."/>
            <person name="Larimer F.W."/>
            <person name="Lippmeier J.C."/>
            <person name="Lucas S."/>
            <person name="Medina M."/>
            <person name="Montsant A."/>
            <person name="Obornik M."/>
            <person name="Parker M.S."/>
            <person name="Palenik B."/>
            <person name="Pazour G.J."/>
            <person name="Richardson P.M."/>
            <person name="Rynearson T.A."/>
            <person name="Saito M.A."/>
            <person name="Schwartz D.C."/>
            <person name="Thamatrakoln K."/>
            <person name="Valentin K."/>
            <person name="Vardi A."/>
            <person name="Wilkerson F.P."/>
            <person name="Rokhsar D.S."/>
        </authorList>
    </citation>
    <scope>NUCLEOTIDE SEQUENCE [LARGE SCALE GENOMIC DNA]</scope>
    <source>
        <strain evidence="3 4">CCMP1335</strain>
    </source>
</reference>
<feature type="coiled-coil region" evidence="1">
    <location>
        <begin position="55"/>
        <end position="93"/>
    </location>
</feature>
<evidence type="ECO:0000256" key="1">
    <source>
        <dbReference type="SAM" id="Coils"/>
    </source>
</evidence>
<evidence type="ECO:0000256" key="2">
    <source>
        <dbReference type="SAM" id="MobiDB-lite"/>
    </source>
</evidence>
<dbReference type="InParanoid" id="B8C0S2"/>
<proteinExistence type="predicted"/>
<feature type="region of interest" description="Disordered" evidence="2">
    <location>
        <begin position="1"/>
        <end position="54"/>
    </location>
</feature>
<protein>
    <recommendedName>
        <fullName evidence="5">BZIP domain-containing protein</fullName>
    </recommendedName>
</protein>
<dbReference type="EMBL" id="CM000641">
    <property type="protein sequence ID" value="EED93565.1"/>
    <property type="molecule type" value="Genomic_DNA"/>
</dbReference>
<dbReference type="Proteomes" id="UP000001449">
    <property type="component" value="Chromosome 4"/>
</dbReference>
<dbReference type="AlphaFoldDB" id="B8C0S2"/>
<sequence>MTKPQHPPADNTSFAVGITTQATATTTTTESQIRRGRGRPPKPKTTEKPRAIKKIKSQEEKRAELNAYMAKFRAKKKDKITSLQLEIASLKLRLGEPPERTRICKCITDGDKNESPLKCKPKNIYLPPKEQLNSMTKEEVKAWRIAQRMERKRLAREKSDREQKELRIRLEGEVSRLKEKAILMGIPVLMSGTGSALEDAMVLGSEYCGACGLYRSSSIDDKFKLVERMDLDMPMLPEVPVPSSNDMEMGGNEDTLRSTDKSDKGSVGDSGIPSKLEILAAVSTLRMEE</sequence>
<evidence type="ECO:0000313" key="3">
    <source>
        <dbReference type="EMBL" id="EED93565.1"/>
    </source>
</evidence>
<feature type="compositionally biased region" description="Low complexity" evidence="2">
    <location>
        <begin position="19"/>
        <end position="29"/>
    </location>
</feature>
<feature type="compositionally biased region" description="Basic and acidic residues" evidence="2">
    <location>
        <begin position="254"/>
        <end position="266"/>
    </location>
</feature>
<gene>
    <name evidence="3" type="ORF">THAPSDRAFT_22508</name>
</gene>
<dbReference type="PaxDb" id="35128-Thaps22508"/>
<reference evidence="3 4" key="2">
    <citation type="journal article" date="2008" name="Nature">
        <title>The Phaeodactylum genome reveals the evolutionary history of diatom genomes.</title>
        <authorList>
            <person name="Bowler C."/>
            <person name="Allen A.E."/>
            <person name="Badger J.H."/>
            <person name="Grimwood J."/>
            <person name="Jabbari K."/>
            <person name="Kuo A."/>
            <person name="Maheswari U."/>
            <person name="Martens C."/>
            <person name="Maumus F."/>
            <person name="Otillar R.P."/>
            <person name="Rayko E."/>
            <person name="Salamov A."/>
            <person name="Vandepoele K."/>
            <person name="Beszteri B."/>
            <person name="Gruber A."/>
            <person name="Heijde M."/>
            <person name="Katinka M."/>
            <person name="Mock T."/>
            <person name="Valentin K."/>
            <person name="Verret F."/>
            <person name="Berges J.A."/>
            <person name="Brownlee C."/>
            <person name="Cadoret J.P."/>
            <person name="Chiovitti A."/>
            <person name="Choi C.J."/>
            <person name="Coesel S."/>
            <person name="De Martino A."/>
            <person name="Detter J.C."/>
            <person name="Durkin C."/>
            <person name="Falciatore A."/>
            <person name="Fournet J."/>
            <person name="Haruta M."/>
            <person name="Huysman M.J."/>
            <person name="Jenkins B.D."/>
            <person name="Jiroutova K."/>
            <person name="Jorgensen R.E."/>
            <person name="Joubert Y."/>
            <person name="Kaplan A."/>
            <person name="Kroger N."/>
            <person name="Kroth P.G."/>
            <person name="La Roche J."/>
            <person name="Lindquist E."/>
            <person name="Lommer M."/>
            <person name="Martin-Jezequel V."/>
            <person name="Lopez P.J."/>
            <person name="Lucas S."/>
            <person name="Mangogna M."/>
            <person name="McGinnis K."/>
            <person name="Medlin L.K."/>
            <person name="Montsant A."/>
            <person name="Oudot-Le Secq M.P."/>
            <person name="Napoli C."/>
            <person name="Obornik M."/>
            <person name="Parker M.S."/>
            <person name="Petit J.L."/>
            <person name="Porcel B.M."/>
            <person name="Poulsen N."/>
            <person name="Robison M."/>
            <person name="Rychlewski L."/>
            <person name="Rynearson T.A."/>
            <person name="Schmutz J."/>
            <person name="Shapiro H."/>
            <person name="Siaut M."/>
            <person name="Stanley M."/>
            <person name="Sussman M.R."/>
            <person name="Taylor A.R."/>
            <person name="Vardi A."/>
            <person name="von Dassow P."/>
            <person name="Vyverman W."/>
            <person name="Willis A."/>
            <person name="Wyrwicz L.S."/>
            <person name="Rokhsar D.S."/>
            <person name="Weissenbach J."/>
            <person name="Armbrust E.V."/>
            <person name="Green B.R."/>
            <person name="Van de Peer Y."/>
            <person name="Grigoriev I.V."/>
        </authorList>
    </citation>
    <scope>NUCLEOTIDE SEQUENCE [LARGE SCALE GENOMIC DNA]</scope>
    <source>
        <strain evidence="3 4">CCMP1335</strain>
    </source>
</reference>
<evidence type="ECO:0008006" key="5">
    <source>
        <dbReference type="Google" id="ProtNLM"/>
    </source>
</evidence>
<organism evidence="3 4">
    <name type="scientific">Thalassiosira pseudonana</name>
    <name type="common">Marine diatom</name>
    <name type="synonym">Cyclotella nana</name>
    <dbReference type="NCBI Taxonomy" id="35128"/>
    <lineage>
        <taxon>Eukaryota</taxon>
        <taxon>Sar</taxon>
        <taxon>Stramenopiles</taxon>
        <taxon>Ochrophyta</taxon>
        <taxon>Bacillariophyta</taxon>
        <taxon>Coscinodiscophyceae</taxon>
        <taxon>Thalassiosirophycidae</taxon>
        <taxon>Thalassiosirales</taxon>
        <taxon>Thalassiosiraceae</taxon>
        <taxon>Thalassiosira</taxon>
    </lineage>
</organism>
<feature type="region of interest" description="Disordered" evidence="2">
    <location>
        <begin position="235"/>
        <end position="272"/>
    </location>
</feature>
<keyword evidence="4" id="KW-1185">Reference proteome</keyword>
<feature type="compositionally biased region" description="Basic and acidic residues" evidence="2">
    <location>
        <begin position="44"/>
        <end position="54"/>
    </location>
</feature>
<dbReference type="RefSeq" id="XP_002290028.1">
    <property type="nucleotide sequence ID" value="XM_002289992.1"/>
</dbReference>
<evidence type="ECO:0000313" key="4">
    <source>
        <dbReference type="Proteomes" id="UP000001449"/>
    </source>
</evidence>
<keyword evidence="1" id="KW-0175">Coiled coil</keyword>